<dbReference type="Proteomes" id="UP000734823">
    <property type="component" value="Unassembled WGS sequence"/>
</dbReference>
<dbReference type="EMBL" id="JABVED010000009">
    <property type="protein sequence ID" value="MBC6448823.1"/>
    <property type="molecule type" value="Genomic_DNA"/>
</dbReference>
<dbReference type="RefSeq" id="WP_187221313.1">
    <property type="nucleotide sequence ID" value="NZ_JABVED010000009.1"/>
</dbReference>
<evidence type="ECO:0000313" key="2">
    <source>
        <dbReference type="EMBL" id="MBC6448823.1"/>
    </source>
</evidence>
<reference evidence="2 3" key="1">
    <citation type="submission" date="2020-06" db="EMBL/GenBank/DDBJ databases">
        <title>Actinokineospora xiongansis sp. nov., isolated from soil of Baiyangdian.</title>
        <authorList>
            <person name="Zhang X."/>
        </authorList>
    </citation>
    <scope>NUCLEOTIDE SEQUENCE [LARGE SCALE GENOMIC DNA]</scope>
    <source>
        <strain evidence="2 3">HBU206404</strain>
    </source>
</reference>
<accession>A0ABR7L8J2</accession>
<name>A0ABR7L8J2_9PSEU</name>
<sequence length="189" mass="18793">MSDQPPTGPPRAAVIAAVVLVGLLAAGVVIASRFLPSDTATPAPTTSAVPKTGPVGLVPVEAPDSGSAHCAAVIAALPASLVSAGTTLSKLPLADPAPQAAVAWGDRIAPPVVLRCGLPKPAELTPTSALREVSGVRWLPIEGTGSSTWFVVDRPVHLALTLPDGVGTGPLQTVSEVVGATLPAQPVKP</sequence>
<protein>
    <submittedName>
        <fullName evidence="2">DUF3515 domain-containing protein</fullName>
    </submittedName>
</protein>
<keyword evidence="3" id="KW-1185">Reference proteome</keyword>
<proteinExistence type="predicted"/>
<evidence type="ECO:0000313" key="3">
    <source>
        <dbReference type="Proteomes" id="UP000734823"/>
    </source>
</evidence>
<feature type="transmembrane region" description="Helical" evidence="1">
    <location>
        <begin position="12"/>
        <end position="31"/>
    </location>
</feature>
<dbReference type="InterPro" id="IPR021903">
    <property type="entry name" value="DUF3515"/>
</dbReference>
<evidence type="ECO:0000256" key="1">
    <source>
        <dbReference type="SAM" id="Phobius"/>
    </source>
</evidence>
<keyword evidence="1" id="KW-0472">Membrane</keyword>
<keyword evidence="1" id="KW-1133">Transmembrane helix</keyword>
<dbReference type="Pfam" id="PF12028">
    <property type="entry name" value="DUF3515"/>
    <property type="match status" value="1"/>
</dbReference>
<gene>
    <name evidence="2" type="ORF">GPZ80_16755</name>
</gene>
<organism evidence="2 3">
    <name type="scientific">Actinokineospora xionganensis</name>
    <dbReference type="NCBI Taxonomy" id="2684470"/>
    <lineage>
        <taxon>Bacteria</taxon>
        <taxon>Bacillati</taxon>
        <taxon>Actinomycetota</taxon>
        <taxon>Actinomycetes</taxon>
        <taxon>Pseudonocardiales</taxon>
        <taxon>Pseudonocardiaceae</taxon>
        <taxon>Actinokineospora</taxon>
    </lineage>
</organism>
<keyword evidence="1" id="KW-0812">Transmembrane</keyword>
<comment type="caution">
    <text evidence="2">The sequence shown here is derived from an EMBL/GenBank/DDBJ whole genome shotgun (WGS) entry which is preliminary data.</text>
</comment>